<dbReference type="EMBL" id="LR590484">
    <property type="protein sequence ID" value="VTR32699.1"/>
    <property type="molecule type" value="Genomic_DNA"/>
</dbReference>
<organism evidence="1 2">
    <name type="scientific">Sphingobacterium thalpophilum</name>
    <dbReference type="NCBI Taxonomy" id="259"/>
    <lineage>
        <taxon>Bacteria</taxon>
        <taxon>Pseudomonadati</taxon>
        <taxon>Bacteroidota</taxon>
        <taxon>Sphingobacteriia</taxon>
        <taxon>Sphingobacteriales</taxon>
        <taxon>Sphingobacteriaceae</taxon>
        <taxon>Sphingobacterium</taxon>
    </lineage>
</organism>
<evidence type="ECO:0000313" key="2">
    <source>
        <dbReference type="Proteomes" id="UP000308196"/>
    </source>
</evidence>
<dbReference type="KEGG" id="stha:NCTC11429_01055"/>
<evidence type="ECO:0000313" key="1">
    <source>
        <dbReference type="EMBL" id="VTR32699.1"/>
    </source>
</evidence>
<sequence length="89" mass="9733">MPEALLCISVKISAIVAILIYKDVIWPYTDAKVWDTAVMVNLLHEILLCVGAEGHNLRAGVNCVNEILRYTAVNDRCGGAAVDDMEEVC</sequence>
<name>A0A4U9UKL7_9SPHI</name>
<accession>A0A4U9UKL7</accession>
<dbReference type="Proteomes" id="UP000308196">
    <property type="component" value="Chromosome"/>
</dbReference>
<proteinExistence type="predicted"/>
<protein>
    <submittedName>
        <fullName evidence="1">Uncharacterized protein</fullName>
    </submittedName>
</protein>
<gene>
    <name evidence="1" type="ORF">NCTC11429_01055</name>
</gene>
<reference evidence="1 2" key="1">
    <citation type="submission" date="2019-05" db="EMBL/GenBank/DDBJ databases">
        <authorList>
            <consortium name="Pathogen Informatics"/>
        </authorList>
    </citation>
    <scope>NUCLEOTIDE SEQUENCE [LARGE SCALE GENOMIC DNA]</scope>
    <source>
        <strain evidence="1 2">NCTC11429</strain>
    </source>
</reference>
<dbReference type="AlphaFoldDB" id="A0A4U9UKL7"/>